<dbReference type="Pfam" id="PF00050">
    <property type="entry name" value="Kazal_1"/>
    <property type="match status" value="3"/>
</dbReference>
<dbReference type="GO" id="GO:0005576">
    <property type="term" value="C:extracellular region"/>
    <property type="evidence" value="ECO:0007669"/>
    <property type="project" value="TreeGrafter"/>
</dbReference>
<gene>
    <name evidence="5" type="ORF">NMOB1V02_LOCUS823</name>
</gene>
<protein>
    <recommendedName>
        <fullName evidence="4">Kazal-like domain-containing protein</fullName>
    </recommendedName>
</protein>
<reference evidence="5" key="1">
    <citation type="submission" date="2020-11" db="EMBL/GenBank/DDBJ databases">
        <authorList>
            <person name="Tran Van P."/>
        </authorList>
    </citation>
    <scope>NUCLEOTIDE SEQUENCE</scope>
</reference>
<evidence type="ECO:0000313" key="5">
    <source>
        <dbReference type="EMBL" id="CAD7272912.1"/>
    </source>
</evidence>
<evidence type="ECO:0000256" key="3">
    <source>
        <dbReference type="ARBA" id="ARBA00023157"/>
    </source>
</evidence>
<feature type="domain" description="Kazal-like" evidence="4">
    <location>
        <begin position="227"/>
        <end position="279"/>
    </location>
</feature>
<feature type="domain" description="Kazal-like" evidence="4">
    <location>
        <begin position="384"/>
        <end position="432"/>
    </location>
</feature>
<dbReference type="PROSITE" id="PS51465">
    <property type="entry name" value="KAZAL_2"/>
    <property type="match status" value="7"/>
</dbReference>
<dbReference type="Gene3D" id="3.30.60.30">
    <property type="match status" value="8"/>
</dbReference>
<dbReference type="FunFam" id="3.30.60.30:FF:000042">
    <property type="entry name" value="Serine protease inhibitor dipetalogastin"/>
    <property type="match status" value="1"/>
</dbReference>
<dbReference type="SUPFAM" id="SSF100895">
    <property type="entry name" value="Kazal-type serine protease inhibitors"/>
    <property type="match status" value="8"/>
</dbReference>
<accession>A0A7R9BFU8</accession>
<dbReference type="CDD" id="cd00104">
    <property type="entry name" value="KAZAL_FS"/>
    <property type="match status" value="6"/>
</dbReference>
<name>A0A7R9BFU8_9CRUS</name>
<evidence type="ECO:0000313" key="6">
    <source>
        <dbReference type="Proteomes" id="UP000678499"/>
    </source>
</evidence>
<feature type="domain" description="Kazal-like" evidence="4">
    <location>
        <begin position="280"/>
        <end position="331"/>
    </location>
</feature>
<dbReference type="InterPro" id="IPR050653">
    <property type="entry name" value="Prot_Inhib_GrowthFact_Antg"/>
</dbReference>
<evidence type="ECO:0000256" key="2">
    <source>
        <dbReference type="ARBA" id="ARBA00022900"/>
    </source>
</evidence>
<dbReference type="OrthoDB" id="6614329at2759"/>
<organism evidence="5">
    <name type="scientific">Notodromas monacha</name>
    <dbReference type="NCBI Taxonomy" id="399045"/>
    <lineage>
        <taxon>Eukaryota</taxon>
        <taxon>Metazoa</taxon>
        <taxon>Ecdysozoa</taxon>
        <taxon>Arthropoda</taxon>
        <taxon>Crustacea</taxon>
        <taxon>Oligostraca</taxon>
        <taxon>Ostracoda</taxon>
        <taxon>Podocopa</taxon>
        <taxon>Podocopida</taxon>
        <taxon>Cypridocopina</taxon>
        <taxon>Cypridoidea</taxon>
        <taxon>Cyprididae</taxon>
        <taxon>Notodromas</taxon>
    </lineage>
</organism>
<sequence length="495" mass="54813">MSATMSSSVEGEGTSEGWENYKMGLHDADVITSDRLRLLTGVSSDKSKPSTCPKYCPQVSDPVCASNGVIYASKCMLMKSTSCNSRIKEVPFTQCSRPNGSECNHKCFEENDPVCGNDGRTYLNKCLLLVEFCRRGVKFAHYGACRNETEPSNDECPESCPPMEKPRRFGFFRRLDEAICGSNGNVYLSECEMKRKTCGRHVYEVPMALCINNDAQNEASEPNLSSKAKYTSCPANCSTVPVSPVCGSDGRLYNSLCELRMLNCGPYAKNIQPDSLESCLKQVERCDAIKCPSDFDPVCGTDSVTYANKCSLEVSECRKGIRLAHKGACSNLTESDECPTEACPSEDSPVCGSDGNVYRNWCEMKRSTCGQRVVQLPPHHCRTTEHCTENCTESPLVPVCGSDGKIYRNECLMRSQNCGKHIYEIPLSRCTKSIVFSGCRRLCSIEYDPVCGTDGKTYSNACFLTMENCRSRSLVTKQHYGRCGDPLPEARNYLY</sequence>
<dbReference type="EMBL" id="OA882112">
    <property type="protein sequence ID" value="CAD7272912.1"/>
    <property type="molecule type" value="Genomic_DNA"/>
</dbReference>
<feature type="domain" description="Kazal-like" evidence="4">
    <location>
        <begin position="46"/>
        <end position="96"/>
    </location>
</feature>
<keyword evidence="2" id="KW-0722">Serine protease inhibitor</keyword>
<feature type="domain" description="Kazal-like" evidence="4">
    <location>
        <begin position="97"/>
        <end position="147"/>
    </location>
</feature>
<dbReference type="EMBL" id="CAJPEX010000075">
    <property type="protein sequence ID" value="CAG0913064.1"/>
    <property type="molecule type" value="Genomic_DNA"/>
</dbReference>
<evidence type="ECO:0000259" key="4">
    <source>
        <dbReference type="PROSITE" id="PS51465"/>
    </source>
</evidence>
<keyword evidence="1" id="KW-0646">Protease inhibitor</keyword>
<keyword evidence="6" id="KW-1185">Reference proteome</keyword>
<evidence type="ECO:0000256" key="1">
    <source>
        <dbReference type="ARBA" id="ARBA00022690"/>
    </source>
</evidence>
<dbReference type="InterPro" id="IPR036058">
    <property type="entry name" value="Kazal_dom_sf"/>
</dbReference>
<keyword evidence="3" id="KW-1015">Disulfide bond</keyword>
<proteinExistence type="predicted"/>
<dbReference type="SMART" id="SM00280">
    <property type="entry name" value="KAZAL"/>
    <property type="match status" value="8"/>
</dbReference>
<dbReference type="PANTHER" id="PTHR10913">
    <property type="entry name" value="FOLLISTATIN-RELATED"/>
    <property type="match status" value="1"/>
</dbReference>
<dbReference type="GO" id="GO:0030154">
    <property type="term" value="P:cell differentiation"/>
    <property type="evidence" value="ECO:0007669"/>
    <property type="project" value="TreeGrafter"/>
</dbReference>
<feature type="domain" description="Kazal-like" evidence="4">
    <location>
        <begin position="332"/>
        <end position="383"/>
    </location>
</feature>
<dbReference type="Pfam" id="PF07648">
    <property type="entry name" value="Kazal_2"/>
    <property type="match status" value="5"/>
</dbReference>
<dbReference type="Proteomes" id="UP000678499">
    <property type="component" value="Unassembled WGS sequence"/>
</dbReference>
<dbReference type="InterPro" id="IPR002350">
    <property type="entry name" value="Kazal_dom"/>
</dbReference>
<feature type="domain" description="Kazal-like" evidence="4">
    <location>
        <begin position="433"/>
        <end position="485"/>
    </location>
</feature>
<dbReference type="PANTHER" id="PTHR10913:SF45">
    <property type="entry name" value="FOLLISTATIN, ISOFORM A-RELATED"/>
    <property type="match status" value="1"/>
</dbReference>
<dbReference type="AlphaFoldDB" id="A0A7R9BFU8"/>